<evidence type="ECO:0000256" key="1">
    <source>
        <dbReference type="SAM" id="Coils"/>
    </source>
</evidence>
<reference evidence="6 7" key="1">
    <citation type="submission" date="2019-03" db="EMBL/GenBank/DDBJ databases">
        <authorList>
            <person name="Gaulin E."/>
            <person name="Dumas B."/>
        </authorList>
    </citation>
    <scope>NUCLEOTIDE SEQUENCE [LARGE SCALE GENOMIC DNA]</scope>
    <source>
        <strain evidence="6">CBS 568.67</strain>
    </source>
</reference>
<feature type="compositionally biased region" description="Low complexity" evidence="2">
    <location>
        <begin position="329"/>
        <end position="341"/>
    </location>
</feature>
<evidence type="ECO:0000256" key="3">
    <source>
        <dbReference type="SAM" id="Phobius"/>
    </source>
</evidence>
<keyword evidence="3" id="KW-0472">Membrane</keyword>
<dbReference type="Pfam" id="PF01486">
    <property type="entry name" value="K-box"/>
    <property type="match status" value="1"/>
</dbReference>
<protein>
    <submittedName>
        <fullName evidence="6">Aste57867_24381 protein</fullName>
    </submittedName>
</protein>
<accession>A0A485LUM4</accession>
<gene>
    <name evidence="6" type="primary">Aste57867_24381</name>
    <name evidence="5" type="ORF">As57867_024305</name>
    <name evidence="6" type="ORF">ASTE57867_24381</name>
</gene>
<organism evidence="6 7">
    <name type="scientific">Aphanomyces stellatus</name>
    <dbReference type="NCBI Taxonomy" id="120398"/>
    <lineage>
        <taxon>Eukaryota</taxon>
        <taxon>Sar</taxon>
        <taxon>Stramenopiles</taxon>
        <taxon>Oomycota</taxon>
        <taxon>Saprolegniomycetes</taxon>
        <taxon>Saprolegniales</taxon>
        <taxon>Verrucalvaceae</taxon>
        <taxon>Aphanomyces</taxon>
    </lineage>
</organism>
<feature type="region of interest" description="Disordered" evidence="2">
    <location>
        <begin position="329"/>
        <end position="349"/>
    </location>
</feature>
<evidence type="ECO:0000313" key="7">
    <source>
        <dbReference type="Proteomes" id="UP000332933"/>
    </source>
</evidence>
<evidence type="ECO:0000313" key="5">
    <source>
        <dbReference type="EMBL" id="KAF0683524.1"/>
    </source>
</evidence>
<keyword evidence="1" id="KW-0175">Coiled coil</keyword>
<evidence type="ECO:0000259" key="4">
    <source>
        <dbReference type="Pfam" id="PF01486"/>
    </source>
</evidence>
<feature type="domain" description="K-box" evidence="4">
    <location>
        <begin position="253"/>
        <end position="315"/>
    </location>
</feature>
<evidence type="ECO:0000313" key="6">
    <source>
        <dbReference type="EMBL" id="VFU01021.1"/>
    </source>
</evidence>
<dbReference type="GO" id="GO:0005634">
    <property type="term" value="C:nucleus"/>
    <property type="evidence" value="ECO:0007669"/>
    <property type="project" value="InterPro"/>
</dbReference>
<dbReference type="InterPro" id="IPR002487">
    <property type="entry name" value="TF_Kbox"/>
</dbReference>
<dbReference type="EMBL" id="CAADRA010007416">
    <property type="protein sequence ID" value="VFU01021.1"/>
    <property type="molecule type" value="Genomic_DNA"/>
</dbReference>
<proteinExistence type="predicted"/>
<dbReference type="GO" id="GO:0003700">
    <property type="term" value="F:DNA-binding transcription factor activity"/>
    <property type="evidence" value="ECO:0007669"/>
    <property type="project" value="InterPro"/>
</dbReference>
<keyword evidence="7" id="KW-1185">Reference proteome</keyword>
<feature type="transmembrane region" description="Helical" evidence="3">
    <location>
        <begin position="20"/>
        <end position="43"/>
    </location>
</feature>
<keyword evidence="3" id="KW-1133">Transmembrane helix</keyword>
<dbReference type="Proteomes" id="UP000332933">
    <property type="component" value="Unassembled WGS sequence"/>
</dbReference>
<evidence type="ECO:0000256" key="2">
    <source>
        <dbReference type="SAM" id="MobiDB-lite"/>
    </source>
</evidence>
<sequence length="355" mass="39356">MKKPRGGGGRGASPTSSCCIGLFICGIVAALTLLCLSLLYWSIPGSRPISHHFSKVSAERFSSGLELQEADPVAGQGISETHSHVLFTWQSPMCAEAVAGSRDQDPAIARFHVQFWTDMGWRDFLRTSFTTIRLADTQDVTDATTGSSSMLPGNIYSDDCFVVLENALTAQQISFRVRSRVDHAIFQLFKPQWSVWSDVVVLPPATKELTLCDPHGVPYEGTLWCVMLVCVVVAIYTRCCAPGRDSMHGAKRKIKALQEEVANLKQELADAESENKHLMRLKGYGLENLSWKELHELERELHMGLEAIECLKEEMHPSLSDDELHQAMMSRDSTSSTASSHLPDDDHDLDHLLAN</sequence>
<reference evidence="5" key="2">
    <citation type="submission" date="2019-06" db="EMBL/GenBank/DDBJ databases">
        <title>Genomics analysis of Aphanomyces spp. identifies a new class of oomycete effector associated with host adaptation.</title>
        <authorList>
            <person name="Gaulin E."/>
        </authorList>
    </citation>
    <scope>NUCLEOTIDE SEQUENCE</scope>
    <source>
        <strain evidence="5">CBS 578.67</strain>
    </source>
</reference>
<feature type="coiled-coil region" evidence="1">
    <location>
        <begin position="247"/>
        <end position="314"/>
    </location>
</feature>
<dbReference type="AlphaFoldDB" id="A0A485LUM4"/>
<dbReference type="EMBL" id="VJMH01007390">
    <property type="protein sequence ID" value="KAF0683524.1"/>
    <property type="molecule type" value="Genomic_DNA"/>
</dbReference>
<keyword evidence="3" id="KW-0812">Transmembrane</keyword>
<name>A0A485LUM4_9STRA</name>
<dbReference type="OrthoDB" id="64459at2759"/>